<dbReference type="InterPro" id="IPR036188">
    <property type="entry name" value="FAD/NAD-bd_sf"/>
</dbReference>
<organism evidence="1 2">
    <name type="scientific">Paracoccus mangrovi</name>
    <dbReference type="NCBI Taxonomy" id="1715645"/>
    <lineage>
        <taxon>Bacteria</taxon>
        <taxon>Pseudomonadati</taxon>
        <taxon>Pseudomonadota</taxon>
        <taxon>Alphaproteobacteria</taxon>
        <taxon>Rhodobacterales</taxon>
        <taxon>Paracoccaceae</taxon>
        <taxon>Paracoccus</taxon>
    </lineage>
</organism>
<dbReference type="Proteomes" id="UP001595721">
    <property type="component" value="Unassembled WGS sequence"/>
</dbReference>
<reference evidence="2" key="1">
    <citation type="journal article" date="2019" name="Int. J. Syst. Evol. Microbiol.">
        <title>The Global Catalogue of Microorganisms (GCM) 10K type strain sequencing project: providing services to taxonomists for standard genome sequencing and annotation.</title>
        <authorList>
            <consortium name="The Broad Institute Genomics Platform"/>
            <consortium name="The Broad Institute Genome Sequencing Center for Infectious Disease"/>
            <person name="Wu L."/>
            <person name="Ma J."/>
        </authorList>
    </citation>
    <scope>NUCLEOTIDE SEQUENCE [LARGE SCALE GENOMIC DNA]</scope>
    <source>
        <strain evidence="2">KCTC 42899</strain>
    </source>
</reference>
<dbReference type="InterPro" id="IPR050407">
    <property type="entry name" value="Geranylgeranyl_reductase"/>
</dbReference>
<evidence type="ECO:0000313" key="1">
    <source>
        <dbReference type="EMBL" id="MFC3527081.1"/>
    </source>
</evidence>
<comment type="caution">
    <text evidence="1">The sequence shown here is derived from an EMBL/GenBank/DDBJ whole genome shotgun (WGS) entry which is preliminary data.</text>
</comment>
<proteinExistence type="predicted"/>
<name>A0ABV7QYJ5_9RHOB</name>
<dbReference type="Gene3D" id="3.30.9.100">
    <property type="match status" value="1"/>
</dbReference>
<dbReference type="SUPFAM" id="SSF51905">
    <property type="entry name" value="FAD/NAD(P)-binding domain"/>
    <property type="match status" value="1"/>
</dbReference>
<dbReference type="EMBL" id="JBHRXJ010000002">
    <property type="protein sequence ID" value="MFC3527081.1"/>
    <property type="molecule type" value="Genomic_DNA"/>
</dbReference>
<evidence type="ECO:0000313" key="2">
    <source>
        <dbReference type="Proteomes" id="UP001595721"/>
    </source>
</evidence>
<dbReference type="PANTHER" id="PTHR42685:SF22">
    <property type="entry name" value="CONDITIONED MEDIUM FACTOR RECEPTOR 1"/>
    <property type="match status" value="1"/>
</dbReference>
<protein>
    <submittedName>
        <fullName evidence="1">NAD(P)/FAD-dependent oxidoreductase</fullName>
        <ecNumber evidence="1">1.-.-.-</ecNumber>
    </submittedName>
</protein>
<gene>
    <name evidence="1" type="ORF">ACFOMH_02770</name>
</gene>
<dbReference type="RefSeq" id="WP_377742473.1">
    <property type="nucleotide sequence ID" value="NZ_JBHRXJ010000002.1"/>
</dbReference>
<dbReference type="PRINTS" id="PR00411">
    <property type="entry name" value="PNDRDTASEI"/>
</dbReference>
<keyword evidence="2" id="KW-1185">Reference proteome</keyword>
<keyword evidence="1" id="KW-0560">Oxidoreductase</keyword>
<dbReference type="EC" id="1.-.-.-" evidence="1"/>
<dbReference type="PANTHER" id="PTHR42685">
    <property type="entry name" value="GERANYLGERANYL DIPHOSPHATE REDUCTASE"/>
    <property type="match status" value="1"/>
</dbReference>
<dbReference type="GO" id="GO:0016491">
    <property type="term" value="F:oxidoreductase activity"/>
    <property type="evidence" value="ECO:0007669"/>
    <property type="project" value="UniProtKB-KW"/>
</dbReference>
<sequence length="422" mass="44410">MPEQVDLIVLGGGPAGAISAWLAARDGLDVVLVDPIRPRPRIEGLGPRLHRWLAGQGLLHGFDGVIGPLGRRVDWAGLGGDAGGRNGEYLVERAALDRHLRRAATDAFARLVQGSGRPAPGGALLAGGDRIAAAMVIDARGRGTPAPDTRAPATLALSGWIAANLPPGIRLGAFPGGWLWRAALPDGRVWVQVMLDAAGPGSPAERLCAAMAEGEPALAGAALAGEVLVREAAARLPDPVDDLSVLRVGDAFAAIDPLSGHGQFWAVSSALAVAAVRRTLAADPDSADICRQFLNRRARETSLHQARIGRDFIRLEDRFQGAPFWRARREFPDDLPASRHLAAPEIRPAIVIEDGLLARRDILHTPRSPDGIGWFGAVPAPEAWRLWRAGGGSALGVRWGVPAAARLARQLQAEMTPAAIAG</sequence>
<dbReference type="Gene3D" id="3.50.50.60">
    <property type="entry name" value="FAD/NAD(P)-binding domain"/>
    <property type="match status" value="1"/>
</dbReference>
<accession>A0ABV7QYJ5</accession>